<gene>
    <name evidence="5" type="ORF">EDD42_2319</name>
</gene>
<dbReference type="NCBIfam" id="NF012211">
    <property type="entry name" value="tand_rpt_95"/>
    <property type="match status" value="1"/>
</dbReference>
<accession>A0A3N2C3Y2</accession>
<evidence type="ECO:0000259" key="4">
    <source>
        <dbReference type="PROSITE" id="PS50853"/>
    </source>
</evidence>
<dbReference type="InterPro" id="IPR003961">
    <property type="entry name" value="FN3_dom"/>
</dbReference>
<dbReference type="Gene3D" id="2.60.40.10">
    <property type="entry name" value="Immunoglobulins"/>
    <property type="match status" value="2"/>
</dbReference>
<reference evidence="5 6" key="1">
    <citation type="submission" date="2018-11" db="EMBL/GenBank/DDBJ databases">
        <title>Sequencing the genomes of 1000 actinobacteria strains.</title>
        <authorList>
            <person name="Klenk H.-P."/>
        </authorList>
    </citation>
    <scope>NUCLEOTIDE SEQUENCE [LARGE SCALE GENOMIC DNA]</scope>
    <source>
        <strain evidence="5 6">DSM 14012</strain>
    </source>
</reference>
<dbReference type="RefSeq" id="WP_085513113.1">
    <property type="nucleotide sequence ID" value="NZ_FXAP01000005.1"/>
</dbReference>
<feature type="compositionally biased region" description="Polar residues" evidence="3">
    <location>
        <begin position="497"/>
        <end position="506"/>
    </location>
</feature>
<dbReference type="Pfam" id="PF17963">
    <property type="entry name" value="Big_9"/>
    <property type="match status" value="4"/>
</dbReference>
<feature type="compositionally biased region" description="Polar residues" evidence="3">
    <location>
        <begin position="471"/>
        <end position="483"/>
    </location>
</feature>
<dbReference type="GO" id="GO:0016798">
    <property type="term" value="F:hydrolase activity, acting on glycosyl bonds"/>
    <property type="evidence" value="ECO:0007669"/>
    <property type="project" value="UniProtKB-KW"/>
</dbReference>
<feature type="domain" description="Fibronectin type-III" evidence="4">
    <location>
        <begin position="1563"/>
        <end position="1662"/>
    </location>
</feature>
<dbReference type="SUPFAM" id="SSF49265">
    <property type="entry name" value="Fibronectin type III"/>
    <property type="match status" value="1"/>
</dbReference>
<dbReference type="GO" id="GO:0000272">
    <property type="term" value="P:polysaccharide catabolic process"/>
    <property type="evidence" value="ECO:0007669"/>
    <property type="project" value="UniProtKB-KW"/>
</dbReference>
<keyword evidence="6" id="KW-1185">Reference proteome</keyword>
<dbReference type="EMBL" id="RKHL01000001">
    <property type="protein sequence ID" value="ROR82231.1"/>
    <property type="molecule type" value="Genomic_DNA"/>
</dbReference>
<feature type="region of interest" description="Disordered" evidence="3">
    <location>
        <begin position="471"/>
        <end position="507"/>
    </location>
</feature>
<dbReference type="InterPro" id="IPR036116">
    <property type="entry name" value="FN3_sf"/>
</dbReference>
<evidence type="ECO:0000313" key="6">
    <source>
        <dbReference type="Proteomes" id="UP000266915"/>
    </source>
</evidence>
<dbReference type="SMART" id="SM00060">
    <property type="entry name" value="FN3"/>
    <property type="match status" value="2"/>
</dbReference>
<keyword evidence="2" id="KW-0119">Carbohydrate metabolism</keyword>
<dbReference type="PROSITE" id="PS50853">
    <property type="entry name" value="FN3"/>
    <property type="match status" value="1"/>
</dbReference>
<proteinExistence type="predicted"/>
<evidence type="ECO:0000256" key="2">
    <source>
        <dbReference type="ARBA" id="ARBA00023326"/>
    </source>
</evidence>
<keyword evidence="1" id="KW-0378">Hydrolase</keyword>
<dbReference type="CDD" id="cd00063">
    <property type="entry name" value="FN3"/>
    <property type="match status" value="1"/>
</dbReference>
<comment type="caution">
    <text evidence="5">The sequence shown here is derived from an EMBL/GenBank/DDBJ whole genome shotgun (WGS) entry which is preliminary data.</text>
</comment>
<evidence type="ECO:0000256" key="1">
    <source>
        <dbReference type="ARBA" id="ARBA00023295"/>
    </source>
</evidence>
<dbReference type="InterPro" id="IPR013783">
    <property type="entry name" value="Ig-like_fold"/>
</dbReference>
<dbReference type="Proteomes" id="UP000266915">
    <property type="component" value="Unassembled WGS sequence"/>
</dbReference>
<keyword evidence="2" id="KW-0624">Polysaccharide degradation</keyword>
<evidence type="ECO:0000313" key="5">
    <source>
        <dbReference type="EMBL" id="ROR82231.1"/>
    </source>
</evidence>
<protein>
    <recommendedName>
        <fullName evidence="4">Fibronectin type-III domain-containing protein</fullName>
    </recommendedName>
</protein>
<evidence type="ECO:0000256" key="3">
    <source>
        <dbReference type="SAM" id="MobiDB-lite"/>
    </source>
</evidence>
<name>A0A3N2C3Y2_9MICO</name>
<organism evidence="5 6">
    <name type="scientific">Plantibacter flavus</name>
    <dbReference type="NCBI Taxonomy" id="150123"/>
    <lineage>
        <taxon>Bacteria</taxon>
        <taxon>Bacillati</taxon>
        <taxon>Actinomycetota</taxon>
        <taxon>Actinomycetes</taxon>
        <taxon>Micrococcales</taxon>
        <taxon>Microbacteriaceae</taxon>
        <taxon>Plantibacter</taxon>
    </lineage>
</organism>
<keyword evidence="1" id="KW-0326">Glycosidase</keyword>
<sequence>MRATGGRSRAERRSKRRTLVTACAAVAVLVATLAVVSDGFDEQRVVLDGAAVWVPKHDAGLVGLASTSIAQVSTAFDAGSNRPEPLQDANHLVLHDPDANTLSVVDPALASITETVPLPDGSPTVSAAGASIAIVDGADGEVWMTDFDHVASFAAGREPDLTFGAPIVFSLGAGGRYAAYSVTAGELTTGVIGSDQRQTTNPAFTETPEAPQVSLVDGHAVVLDPASGEVATEDAIVPLAALVDDPATLRLPSPQAEGDRILLAHANGAVEVSVGGGTARARGETGSGVPAAPVQVDGCDFLAWSDGTVLRGCDGRAPQRLDLGAVEPGTALTFLVNDRTVVANDPVRGTSWAVQRDGELIDDWEAFLADDSSVVSEEDERDVPPDLEQQQVAPVAVPDVLGARAGRANLLPVLVNDNDANGDPLLIAEVTDIPAELGRLEIVENGQRLQFVATPEAVGVVVFRYTVTDGHGSSASADVSVTMRSPEENAPPEQVRPSRTTVSSGGAAQVPTLADWVDPDADPIYLANAAVASPSRLSFGPEGILALTAEEAAGTIGTVALTVSDGSASGEGTVAVTVGAPGEVPVIAESFTLTAFASQETPFAPLGAVRGGTGPVSLSGLTAIDPTAPLRLSAEYGAGTATVTSDTPGTFFVSYSATDGVQTATATIRLDVAPAPETSTPTTTPVTAFLALQDTRLVDVLASAVDPAGGVLSIVSVTAPPPSQGVLVETLEHGVLRVTLTGQLPDGPVVVEYTVSNGQATATGLLTVVEVPAPVKLQPPVANDDAATVRAGQIVDVAVLANDEQPDGKPILLDQDLVSDVPEDGGTAFVSGDLVRYLAPEVPGTYQVGYRITSTDGQWAAATVDFTVREVDAASNQAPLPEPVVARVGSGGTVSIPIPVNGLDPDGDGVTLLGPLRAPGLGAIVRSGPSTLLYTAGPYAVGTETIDYAVVDALGAIGTGVIRVGITPRDTAAAPPVAKDDLVVTRPNTTVHVSVLDNDSDPDQGELRLTAVETGDTELTTAFTNRELTIEAPTAQGGSAVLYTIANPRGGTSSAWVYLQVAEDAPLARPAAADVVLSLQDIDGSDTVDVDVLARTRFSEGSASELSVSVADAADATVDRSGTVSVVVGERTRILPFTVARADAPELRSTAFITVPGTLDAPPERRRQAPELVVETGERLTIPLGEQVIAADGRTARVVDSAAVSATAAGRSALVVDDRTLQYQSTDDYWGPASLTVTVTDAPVGERGNEATITLPITVVPKEGQPPALDGVDIRLEAGGETRIDLLSLTDFPYPDRRSDLRYSVVAADESVATATVSGGSMTARAVDGAAVGATASLAVQVADGKRQGRAGVIALTIVRSTRPLVSPQNDPVVVRRGTSTTIDVLVNDEPTNPFPGHPLSVVDVDTGAVPAGVSVQPSADRSRLTVEVAPTSPTGDVTVPYRVADVTGDRDRFRTGTASIRIQDVPDAPPGAATIVSQDDERGSVTLAIPHAFPNASEISGYVVRSTDGTVQVQCTDPDACVVAPLAFGKSYAFVASAVNEVGRGAPSPASAALVVDTTPAAPRTVTVAGSNADAEGHAVRVSWSAVTSATGTPVSTYEVTASGPSGVVAQATVPSSQTDVTLTGVGIVPGQPVTVVVAARNQTNLGPGASGSGTAVGPPSIAATRATVTGSGGAGGALRVVVDWEGVSGGGAPVRFAVSPANGSVQPVCDVASFSSNLPSGSSWTDTSPTADRQYVVAVSNGLFCRQFVTGPVQLRPTLTGGAAHLGDAASGSVDIVVDGLASSSSTGHHFEVSVVAAGSGAGPWVTSGGGVVSAGGGYGRALDVWARSCAAASAATCGDAQRIGSSLTPLRVRATVVGCPVDGRPPTVTAPDNNGLASVVELKYLAIAPNGSRSDLTGWSPVTQPPPAAPPGSAVAVVTRVQIAGGTYEAPGDSAVVCR</sequence>